<evidence type="ECO:0000313" key="3">
    <source>
        <dbReference type="EMBL" id="PKU27033.1"/>
    </source>
</evidence>
<name>A0A2I0SZR4_LIMLA</name>
<reference evidence="4" key="2">
    <citation type="submission" date="2017-12" db="EMBL/GenBank/DDBJ databases">
        <title>Genome sequence of the Bar-tailed Godwit (Limosa lapponica baueri).</title>
        <authorList>
            <person name="Lima N.C.B."/>
            <person name="Parody-Merino A.M."/>
            <person name="Battley P.F."/>
            <person name="Fidler A.E."/>
            <person name="Prosdocimi F."/>
        </authorList>
    </citation>
    <scope>NUCLEOTIDE SEQUENCE [LARGE SCALE GENOMIC DNA]</scope>
</reference>
<feature type="compositionally biased region" description="Polar residues" evidence="1">
    <location>
        <begin position="90"/>
        <end position="99"/>
    </location>
</feature>
<evidence type="ECO:0000259" key="2">
    <source>
        <dbReference type="Pfam" id="PF09041"/>
    </source>
</evidence>
<organism evidence="3 4">
    <name type="scientific">Limosa lapponica baueri</name>
    <dbReference type="NCBI Taxonomy" id="1758121"/>
    <lineage>
        <taxon>Eukaryota</taxon>
        <taxon>Metazoa</taxon>
        <taxon>Chordata</taxon>
        <taxon>Craniata</taxon>
        <taxon>Vertebrata</taxon>
        <taxon>Euteleostomi</taxon>
        <taxon>Archelosauria</taxon>
        <taxon>Archosauria</taxon>
        <taxon>Dinosauria</taxon>
        <taxon>Saurischia</taxon>
        <taxon>Theropoda</taxon>
        <taxon>Coelurosauria</taxon>
        <taxon>Aves</taxon>
        <taxon>Neognathae</taxon>
        <taxon>Neoaves</taxon>
        <taxon>Charadriiformes</taxon>
        <taxon>Scolopacidae</taxon>
        <taxon>Limosa</taxon>
    </lineage>
</organism>
<dbReference type="AlphaFoldDB" id="A0A2I0SZR4"/>
<feature type="domain" description="Aurora-A binding" evidence="2">
    <location>
        <begin position="7"/>
        <end position="48"/>
    </location>
</feature>
<evidence type="ECO:0000313" key="4">
    <source>
        <dbReference type="Proteomes" id="UP000233556"/>
    </source>
</evidence>
<keyword evidence="4" id="KW-1185">Reference proteome</keyword>
<dbReference type="InterPro" id="IPR015128">
    <property type="entry name" value="Aurora-A-bd"/>
</dbReference>
<gene>
    <name evidence="3" type="ORF">llap_22663</name>
</gene>
<sequence length="117" mass="12994">MFHPEFRYSFDVPNPCINFATLSDDDVHNPDSWFDQKANLENVPPAENLAKVSQNSSAFSKPDIILSSVTPQEIPMSESRDKEDGEAEDMQTNVVPQNIVGSLDTWRAAAPAEASQR</sequence>
<evidence type="ECO:0000256" key="1">
    <source>
        <dbReference type="SAM" id="MobiDB-lite"/>
    </source>
</evidence>
<reference evidence="4" key="1">
    <citation type="submission" date="2017-11" db="EMBL/GenBank/DDBJ databases">
        <authorList>
            <person name="Lima N.C."/>
            <person name="Parody-Merino A.M."/>
            <person name="Battley P.F."/>
            <person name="Fidler A.E."/>
            <person name="Prosdocimi F."/>
        </authorList>
    </citation>
    <scope>NUCLEOTIDE SEQUENCE [LARGE SCALE GENOMIC DNA]</scope>
</reference>
<proteinExistence type="predicted"/>
<accession>A0A2I0SZR4</accession>
<protein>
    <submittedName>
        <fullName evidence="3">Targeting protein for xklp2 isoform x1</fullName>
    </submittedName>
</protein>
<dbReference type="OrthoDB" id="1684416at2759"/>
<dbReference type="Proteomes" id="UP000233556">
    <property type="component" value="Unassembled WGS sequence"/>
</dbReference>
<dbReference type="Pfam" id="PF09041">
    <property type="entry name" value="Aurora-A_bind"/>
    <property type="match status" value="1"/>
</dbReference>
<feature type="region of interest" description="Disordered" evidence="1">
    <location>
        <begin position="70"/>
        <end position="99"/>
    </location>
</feature>
<dbReference type="EMBL" id="KZ532453">
    <property type="protein sequence ID" value="PKU27033.1"/>
    <property type="molecule type" value="Genomic_DNA"/>
</dbReference>